<dbReference type="EMBL" id="JOKH01000005">
    <property type="protein sequence ID" value="KEQ16596.1"/>
    <property type="molecule type" value="Genomic_DNA"/>
</dbReference>
<gene>
    <name evidence="1" type="ORF">GZ78_22470</name>
</gene>
<dbReference type="AlphaFoldDB" id="A0A081NDS3"/>
<name>A0A081NDS3_9GAMM</name>
<dbReference type="Proteomes" id="UP000028073">
    <property type="component" value="Unassembled WGS sequence"/>
</dbReference>
<comment type="caution">
    <text evidence="1">The sequence shown here is derived from an EMBL/GenBank/DDBJ whole genome shotgun (WGS) entry which is preliminary data.</text>
</comment>
<organism evidence="1 2">
    <name type="scientific">Endozoicomonas numazuensis</name>
    <dbReference type="NCBI Taxonomy" id="1137799"/>
    <lineage>
        <taxon>Bacteria</taxon>
        <taxon>Pseudomonadati</taxon>
        <taxon>Pseudomonadota</taxon>
        <taxon>Gammaproteobacteria</taxon>
        <taxon>Oceanospirillales</taxon>
        <taxon>Endozoicomonadaceae</taxon>
        <taxon>Endozoicomonas</taxon>
    </lineage>
</organism>
<evidence type="ECO:0000313" key="2">
    <source>
        <dbReference type="Proteomes" id="UP000028073"/>
    </source>
</evidence>
<protein>
    <submittedName>
        <fullName evidence="1">Uncharacterized protein</fullName>
    </submittedName>
</protein>
<proteinExistence type="predicted"/>
<keyword evidence="2" id="KW-1185">Reference proteome</keyword>
<sequence length="62" mass="7290">MVPDDLKKDIQLYVRNVSITEDERGQDKITVNIREGDSWQGTYKCLADALWVHNTFMYPKED</sequence>
<evidence type="ECO:0000313" key="1">
    <source>
        <dbReference type="EMBL" id="KEQ16596.1"/>
    </source>
</evidence>
<accession>A0A081NDS3</accession>
<dbReference type="STRING" id="1137799.GZ78_22470"/>
<reference evidence="1 2" key="1">
    <citation type="submission" date="2014-06" db="EMBL/GenBank/DDBJ databases">
        <title>Whole Genome Sequences of Three Symbiotic Endozoicomonas Bacteria.</title>
        <authorList>
            <person name="Neave M.J."/>
            <person name="Apprill A."/>
            <person name="Voolstra C.R."/>
        </authorList>
    </citation>
    <scope>NUCLEOTIDE SEQUENCE [LARGE SCALE GENOMIC DNA]</scope>
    <source>
        <strain evidence="1 2">DSM 25634</strain>
    </source>
</reference>